<keyword evidence="3 5" id="KW-0285">Flavoprotein</keyword>
<dbReference type="PANTHER" id="PTHR43884:SF12">
    <property type="entry name" value="ISOVALERYL-COA DEHYDROGENASE, MITOCHONDRIAL-RELATED"/>
    <property type="match status" value="1"/>
</dbReference>
<evidence type="ECO:0000256" key="5">
    <source>
        <dbReference type="RuleBase" id="RU362125"/>
    </source>
</evidence>
<dbReference type="InterPro" id="IPR009100">
    <property type="entry name" value="AcylCoA_DH/oxidase_NM_dom_sf"/>
</dbReference>
<dbReference type="PROSITE" id="PS00073">
    <property type="entry name" value="ACYL_COA_DH_2"/>
    <property type="match status" value="1"/>
</dbReference>
<evidence type="ECO:0000256" key="2">
    <source>
        <dbReference type="ARBA" id="ARBA00009347"/>
    </source>
</evidence>
<evidence type="ECO:0000256" key="3">
    <source>
        <dbReference type="ARBA" id="ARBA00022630"/>
    </source>
</evidence>
<evidence type="ECO:0000259" key="8">
    <source>
        <dbReference type="Pfam" id="PF02771"/>
    </source>
</evidence>
<keyword evidence="5" id="KW-0560">Oxidoreductase</keyword>
<keyword evidence="10" id="KW-1185">Reference proteome</keyword>
<evidence type="ECO:0000256" key="1">
    <source>
        <dbReference type="ARBA" id="ARBA00001974"/>
    </source>
</evidence>
<dbReference type="EMBL" id="BAAAOF010000004">
    <property type="protein sequence ID" value="GAA1930912.1"/>
    <property type="molecule type" value="Genomic_DNA"/>
</dbReference>
<comment type="similarity">
    <text evidence="2 5">Belongs to the acyl-CoA dehydrogenase family.</text>
</comment>
<dbReference type="Gene3D" id="2.40.110.10">
    <property type="entry name" value="Butyryl-CoA Dehydrogenase, subunit A, domain 2"/>
    <property type="match status" value="1"/>
</dbReference>
<evidence type="ECO:0000259" key="6">
    <source>
        <dbReference type="Pfam" id="PF00441"/>
    </source>
</evidence>
<dbReference type="InterPro" id="IPR009075">
    <property type="entry name" value="AcylCo_DH/oxidase_C"/>
</dbReference>
<reference evidence="9 10" key="1">
    <citation type="journal article" date="2019" name="Int. J. Syst. Evol. Microbiol.">
        <title>The Global Catalogue of Microorganisms (GCM) 10K type strain sequencing project: providing services to taxonomists for standard genome sequencing and annotation.</title>
        <authorList>
            <consortium name="The Broad Institute Genomics Platform"/>
            <consortium name="The Broad Institute Genome Sequencing Center for Infectious Disease"/>
            <person name="Wu L."/>
            <person name="Ma J."/>
        </authorList>
    </citation>
    <scope>NUCLEOTIDE SEQUENCE [LARGE SCALE GENOMIC DNA]</scope>
    <source>
        <strain evidence="9 10">JCM 14900</strain>
    </source>
</reference>
<evidence type="ECO:0000313" key="10">
    <source>
        <dbReference type="Proteomes" id="UP001501343"/>
    </source>
</evidence>
<comment type="caution">
    <text evidence="9">The sequence shown here is derived from an EMBL/GenBank/DDBJ whole genome shotgun (WGS) entry which is preliminary data.</text>
</comment>
<accession>A0ABN2PTP8</accession>
<dbReference type="Proteomes" id="UP001501343">
    <property type="component" value="Unassembled WGS sequence"/>
</dbReference>
<sequence length="386" mass="41248">MEDNAMAQLTEDQRLIVEAIDQICSRLVTDEYSALLDREARYPREVMDALAEGGWSALPVSEEAGGAGSSAQDLVVVHEALARHNLVIGQAYFSLWVLGAEAIERLGTVEQKERWLDAILQGKNVAFALTEPGSGSDAAALRTAAVRDGDDYVVNGSKVFITGAAVADVIVTGVRTSTDGRKHDGITTLMIDPALPGVEIRKLAKMGLKGIDLCEVFLTDVRVPASDVLGEVDKGWSGMLPGLANERLLLAALSVGALQNLLDLCLAYAQERSTFGKPIAGHQLIAEKLVEMRVAIEANHALTMHAAALLDAGDPDASTVASIAKLNATRDYVSATREAVQIFGGYGFSDEYAVSRHYRDCKYLEIGGGANEIQKIVIARGMGIRL</sequence>
<dbReference type="Gene3D" id="1.20.140.10">
    <property type="entry name" value="Butyryl-CoA Dehydrogenase, subunit A, domain 3"/>
    <property type="match status" value="1"/>
</dbReference>
<dbReference type="InterPro" id="IPR046373">
    <property type="entry name" value="Acyl-CoA_Oxase/DH_mid-dom_sf"/>
</dbReference>
<dbReference type="SUPFAM" id="SSF47203">
    <property type="entry name" value="Acyl-CoA dehydrogenase C-terminal domain-like"/>
    <property type="match status" value="1"/>
</dbReference>
<dbReference type="Pfam" id="PF02771">
    <property type="entry name" value="Acyl-CoA_dh_N"/>
    <property type="match status" value="1"/>
</dbReference>
<dbReference type="Gene3D" id="1.10.540.10">
    <property type="entry name" value="Acyl-CoA dehydrogenase/oxidase, N-terminal domain"/>
    <property type="match status" value="1"/>
</dbReference>
<dbReference type="InterPro" id="IPR036250">
    <property type="entry name" value="AcylCo_DH-like_C"/>
</dbReference>
<feature type="domain" description="Acyl-CoA oxidase/dehydrogenase middle" evidence="7">
    <location>
        <begin position="126"/>
        <end position="221"/>
    </location>
</feature>
<keyword evidence="4 5" id="KW-0274">FAD</keyword>
<dbReference type="InterPro" id="IPR037069">
    <property type="entry name" value="AcylCoA_DH/ox_N_sf"/>
</dbReference>
<evidence type="ECO:0000256" key="4">
    <source>
        <dbReference type="ARBA" id="ARBA00022827"/>
    </source>
</evidence>
<name>A0ABN2PTP8_9MICO</name>
<dbReference type="Pfam" id="PF02770">
    <property type="entry name" value="Acyl-CoA_dh_M"/>
    <property type="match status" value="1"/>
</dbReference>
<dbReference type="PROSITE" id="PS00072">
    <property type="entry name" value="ACYL_COA_DH_1"/>
    <property type="match status" value="1"/>
</dbReference>
<dbReference type="InterPro" id="IPR006089">
    <property type="entry name" value="Acyl-CoA_DH_CS"/>
</dbReference>
<dbReference type="InterPro" id="IPR013786">
    <property type="entry name" value="AcylCoA_DH/ox_N"/>
</dbReference>
<proteinExistence type="inferred from homology"/>
<organism evidence="9 10">
    <name type="scientific">Microbacterium aoyamense</name>
    <dbReference type="NCBI Taxonomy" id="344166"/>
    <lineage>
        <taxon>Bacteria</taxon>
        <taxon>Bacillati</taxon>
        <taxon>Actinomycetota</taxon>
        <taxon>Actinomycetes</taxon>
        <taxon>Micrococcales</taxon>
        <taxon>Microbacteriaceae</taxon>
        <taxon>Microbacterium</taxon>
    </lineage>
</organism>
<comment type="cofactor">
    <cofactor evidence="1 5">
        <name>FAD</name>
        <dbReference type="ChEBI" id="CHEBI:57692"/>
    </cofactor>
</comment>
<dbReference type="Pfam" id="PF00441">
    <property type="entry name" value="Acyl-CoA_dh_1"/>
    <property type="match status" value="1"/>
</dbReference>
<evidence type="ECO:0000259" key="7">
    <source>
        <dbReference type="Pfam" id="PF02770"/>
    </source>
</evidence>
<evidence type="ECO:0000313" key="9">
    <source>
        <dbReference type="EMBL" id="GAA1930912.1"/>
    </source>
</evidence>
<feature type="domain" description="Acyl-CoA dehydrogenase/oxidase C-terminal" evidence="6">
    <location>
        <begin position="233"/>
        <end position="382"/>
    </location>
</feature>
<feature type="domain" description="Acyl-CoA dehydrogenase/oxidase N-terminal" evidence="8">
    <location>
        <begin position="10"/>
        <end position="123"/>
    </location>
</feature>
<dbReference type="SUPFAM" id="SSF56645">
    <property type="entry name" value="Acyl-CoA dehydrogenase NM domain-like"/>
    <property type="match status" value="1"/>
</dbReference>
<dbReference type="InterPro" id="IPR006091">
    <property type="entry name" value="Acyl-CoA_Oxase/DH_mid-dom"/>
</dbReference>
<dbReference type="PANTHER" id="PTHR43884">
    <property type="entry name" value="ACYL-COA DEHYDROGENASE"/>
    <property type="match status" value="1"/>
</dbReference>
<protein>
    <submittedName>
        <fullName evidence="9">Acyl-CoA dehydrogenase family protein</fullName>
    </submittedName>
</protein>
<gene>
    <name evidence="9" type="ORF">GCM10009775_23770</name>
</gene>